<reference evidence="2" key="1">
    <citation type="journal article" date="2023" name="Hortic. Res.">
        <title>A chromosome-level phased genome enabling allele-level studies in sweet orange: a case study on citrus Huanglongbing tolerance.</title>
        <authorList>
            <person name="Wu B."/>
            <person name="Yu Q."/>
            <person name="Deng Z."/>
            <person name="Duan Y."/>
            <person name="Luo F."/>
            <person name="Gmitter F. Jr."/>
        </authorList>
    </citation>
    <scope>NUCLEOTIDE SEQUENCE [LARGE SCALE GENOMIC DNA]</scope>
    <source>
        <strain evidence="2">cv. Valencia</strain>
    </source>
</reference>
<sequence length="779" mass="88232">MIYSTVAIAGRPVSPPNPDSKSKNSPYRNQTISLLQKCKHINQIRSIHAKIVRNGHDQDPFILFEVLRISSNFKSLNYASKIFERTHHPNVFLYTAIIDGFVSNGSYADAIRLYYQMVEESVLPDNYAISSALKACGFLLGLREGREIHGQVLKLGLRSNRSTRLKLVELYGKCGEFKDAMQLFDEMPECNDVVASTVMINCYVEHGLVENAFEVFSRVKVKDTVCWTAMIDGLVRNGEMARALDLFREMQRDNVRPNEVTIVCVLSACSQLGALELGRWIHSYMGKHRIDLNHIVGGALINMYSRCGDIDKALRVFEEMKERDVTTYNSLIAGLAMHGRSIEAVEMFREMINQGIRPTKVTFVGVLNACSHGGLVDLGFEIFQSMTRDYGIEPQIEHYGCIVDLLSRVGRPEEAYDFITNMKIAPDHIMLGSLLSACKIHGKLQLGEQIAKRLLDCRSADSGIYVLLSNAYASSGKWKEAVQIRAKMKEAGVQKEPGCSSIEVNNEIHEFILGDIRHPQREQIYKKMQELKQIVKLEGYSPSTEVVLHDIEDWEKEWALAIHSERLAICYGLISTKPYTTIRVVKNLRVCNDCHSMIKLIANITKRKIIVRDRNRFHHFENGTCSCGDYCQDKCHSNNSSCHLGRTMGGELIDFYDGRELIVNEADRHAVRYIGMEFESEEAAMAYYDAYAKCVGFIIWVGNCHHSSRDGSIVSRRFLCNKEGFRVNNKKTKRLEVRKPREGCKAMIMVRKEASGKWIVTKLETSHSHPLGIPAGKGR</sequence>
<name>A0ACB8N8H2_CITSI</name>
<evidence type="ECO:0000313" key="2">
    <source>
        <dbReference type="Proteomes" id="UP000829398"/>
    </source>
</evidence>
<organism evidence="1 2">
    <name type="scientific">Citrus sinensis</name>
    <name type="common">Sweet orange</name>
    <name type="synonym">Citrus aurantium var. sinensis</name>
    <dbReference type="NCBI Taxonomy" id="2711"/>
    <lineage>
        <taxon>Eukaryota</taxon>
        <taxon>Viridiplantae</taxon>
        <taxon>Streptophyta</taxon>
        <taxon>Embryophyta</taxon>
        <taxon>Tracheophyta</taxon>
        <taxon>Spermatophyta</taxon>
        <taxon>Magnoliopsida</taxon>
        <taxon>eudicotyledons</taxon>
        <taxon>Gunneridae</taxon>
        <taxon>Pentapetalae</taxon>
        <taxon>rosids</taxon>
        <taxon>malvids</taxon>
        <taxon>Sapindales</taxon>
        <taxon>Rutaceae</taxon>
        <taxon>Aurantioideae</taxon>
        <taxon>Citrus</taxon>
    </lineage>
</organism>
<protein>
    <submittedName>
        <fullName evidence="1">Pentatricopeptide repeat-containing protein eli1</fullName>
    </submittedName>
</protein>
<gene>
    <name evidence="1" type="ORF">KPL71_004766</name>
</gene>
<proteinExistence type="predicted"/>
<keyword evidence="2" id="KW-1185">Reference proteome</keyword>
<accession>A0ACB8N8H2</accession>
<dbReference type="Proteomes" id="UP000829398">
    <property type="component" value="Chromosome 2"/>
</dbReference>
<dbReference type="EMBL" id="CM039171">
    <property type="protein sequence ID" value="KAH9794061.1"/>
    <property type="molecule type" value="Genomic_DNA"/>
</dbReference>
<evidence type="ECO:0000313" key="1">
    <source>
        <dbReference type="EMBL" id="KAH9794061.1"/>
    </source>
</evidence>
<comment type="caution">
    <text evidence="1">The sequence shown here is derived from an EMBL/GenBank/DDBJ whole genome shotgun (WGS) entry which is preliminary data.</text>
</comment>